<dbReference type="InterPro" id="IPR036365">
    <property type="entry name" value="PGBD-like_sf"/>
</dbReference>
<proteinExistence type="predicted"/>
<dbReference type="EMBL" id="FNVG01000001">
    <property type="protein sequence ID" value="SEF42264.1"/>
    <property type="molecule type" value="Genomic_DNA"/>
</dbReference>
<dbReference type="InterPro" id="IPR013423">
    <property type="entry name" value="CHP02594"/>
</dbReference>
<dbReference type="SUPFAM" id="SSF47090">
    <property type="entry name" value="PGBD-like"/>
    <property type="match status" value="1"/>
</dbReference>
<evidence type="ECO:0000313" key="2">
    <source>
        <dbReference type="EMBL" id="SEF42264.1"/>
    </source>
</evidence>
<name>A0A1H5RVY6_9VIBR</name>
<feature type="domain" description="Peptidoglycan binding-like" evidence="1">
    <location>
        <begin position="2"/>
        <end position="55"/>
    </location>
</feature>
<keyword evidence="3" id="KW-1185">Reference proteome</keyword>
<evidence type="ECO:0000313" key="3">
    <source>
        <dbReference type="Proteomes" id="UP000236721"/>
    </source>
</evidence>
<accession>A0A1H5RVY6</accession>
<dbReference type="RefSeq" id="WP_103878390.1">
    <property type="nucleotide sequence ID" value="NZ_FNVG01000001.1"/>
</dbReference>
<sequence length="236" mass="25773">MNVRDIQLALSEQGFDPGPIDGIHGRATIRAIKAFQSSFGLVVDGIVGPQTRAVLFNNKTVDEGSEFDIPVTMPWAHAAFGLIGTQEQPGRGSNEAILGWAEDLEITSYNDDDIPWCGLFVAHCIGSQLSDEILPANPLGARKWNHFGREITPCFGAVMVFWRGSKNGWKGHVGFYWAEDEDAYHILGGNQSNSVSVTRISKNRLLGARWPSTVLDLDKHIRLASASGKLLSVNEA</sequence>
<evidence type="ECO:0000259" key="1">
    <source>
        <dbReference type="Pfam" id="PF01471"/>
    </source>
</evidence>
<dbReference type="Proteomes" id="UP000236721">
    <property type="component" value="Unassembled WGS sequence"/>
</dbReference>
<dbReference type="AlphaFoldDB" id="A0A1H5RVY6"/>
<protein>
    <submittedName>
        <fullName evidence="2">TIGR02594 family protein</fullName>
    </submittedName>
</protein>
<dbReference type="NCBIfam" id="TIGR02594">
    <property type="entry name" value="TIGR02594 family protein"/>
    <property type="match status" value="1"/>
</dbReference>
<reference evidence="3" key="1">
    <citation type="submission" date="2016-10" db="EMBL/GenBank/DDBJ databases">
        <authorList>
            <person name="Varghese N."/>
            <person name="Submissions S."/>
        </authorList>
    </citation>
    <scope>NUCLEOTIDE SEQUENCE [LARGE SCALE GENOMIC DNA]</scope>
    <source>
        <strain evidence="3">CGMCC 1.7062</strain>
    </source>
</reference>
<gene>
    <name evidence="2" type="ORF">SAMN04488244_101137</name>
</gene>
<dbReference type="OrthoDB" id="8754850at2"/>
<organism evidence="2 3">
    <name type="scientific">Vibrio hangzhouensis</name>
    <dbReference type="NCBI Taxonomy" id="462991"/>
    <lineage>
        <taxon>Bacteria</taxon>
        <taxon>Pseudomonadati</taxon>
        <taxon>Pseudomonadota</taxon>
        <taxon>Gammaproteobacteria</taxon>
        <taxon>Vibrionales</taxon>
        <taxon>Vibrionaceae</taxon>
        <taxon>Vibrio</taxon>
    </lineage>
</organism>
<dbReference type="InterPro" id="IPR002477">
    <property type="entry name" value="Peptidoglycan-bd-like"/>
</dbReference>
<dbReference type="Gene3D" id="1.10.101.10">
    <property type="entry name" value="PGBD-like superfamily/PGBD"/>
    <property type="match status" value="1"/>
</dbReference>
<dbReference type="Pfam" id="PF01471">
    <property type="entry name" value="PG_binding_1"/>
    <property type="match status" value="1"/>
</dbReference>
<dbReference type="InterPro" id="IPR036366">
    <property type="entry name" value="PGBDSf"/>
</dbReference>